<keyword evidence="4" id="KW-1185">Reference proteome</keyword>
<dbReference type="STRING" id="500610.SAMN02799615_03299"/>
<accession>A0A1I2I599</accession>
<keyword evidence="2" id="KW-0812">Transmembrane</keyword>
<dbReference type="AlphaFoldDB" id="A0A1I2I599"/>
<evidence type="ECO:0000256" key="2">
    <source>
        <dbReference type="SAM" id="Phobius"/>
    </source>
</evidence>
<proteinExistence type="predicted"/>
<dbReference type="Proteomes" id="UP000199477">
    <property type="component" value="Unassembled WGS sequence"/>
</dbReference>
<reference evidence="4" key="1">
    <citation type="submission" date="2016-10" db="EMBL/GenBank/DDBJ databases">
        <authorList>
            <person name="Varghese N."/>
            <person name="Submissions S."/>
        </authorList>
    </citation>
    <scope>NUCLEOTIDE SEQUENCE [LARGE SCALE GENOMIC DNA]</scope>
    <source>
        <strain evidence="4">UNC178MFTsu3.1</strain>
    </source>
</reference>
<evidence type="ECO:0000256" key="1">
    <source>
        <dbReference type="SAM" id="MobiDB-lite"/>
    </source>
</evidence>
<feature type="compositionally biased region" description="Polar residues" evidence="1">
    <location>
        <begin position="52"/>
        <end position="66"/>
    </location>
</feature>
<organism evidence="3 4">
    <name type="scientific">Dyella marensis</name>
    <dbReference type="NCBI Taxonomy" id="500610"/>
    <lineage>
        <taxon>Bacteria</taxon>
        <taxon>Pseudomonadati</taxon>
        <taxon>Pseudomonadota</taxon>
        <taxon>Gammaproteobacteria</taxon>
        <taxon>Lysobacterales</taxon>
        <taxon>Rhodanobacteraceae</taxon>
        <taxon>Dyella</taxon>
    </lineage>
</organism>
<feature type="compositionally biased region" description="Gly residues" evidence="1">
    <location>
        <begin position="115"/>
        <end position="137"/>
    </location>
</feature>
<evidence type="ECO:0000313" key="4">
    <source>
        <dbReference type="Proteomes" id="UP000199477"/>
    </source>
</evidence>
<keyword evidence="2" id="KW-0472">Membrane</keyword>
<protein>
    <submittedName>
        <fullName evidence="3">Uncharacterized protein</fullName>
    </submittedName>
</protein>
<feature type="region of interest" description="Disordered" evidence="1">
    <location>
        <begin position="266"/>
        <end position="290"/>
    </location>
</feature>
<dbReference type="EMBL" id="FONH01000015">
    <property type="protein sequence ID" value="SFF37462.1"/>
    <property type="molecule type" value="Genomic_DNA"/>
</dbReference>
<gene>
    <name evidence="3" type="ORF">SAMN02799615_03299</name>
</gene>
<feature type="compositionally biased region" description="Pro residues" evidence="1">
    <location>
        <begin position="104"/>
        <end position="114"/>
    </location>
</feature>
<feature type="transmembrane region" description="Helical" evidence="2">
    <location>
        <begin position="12"/>
        <end position="30"/>
    </location>
</feature>
<feature type="region of interest" description="Disordered" evidence="1">
    <location>
        <begin position="41"/>
        <end position="142"/>
    </location>
</feature>
<feature type="compositionally biased region" description="Low complexity" evidence="1">
    <location>
        <begin position="41"/>
        <end position="51"/>
    </location>
</feature>
<evidence type="ECO:0000313" key="3">
    <source>
        <dbReference type="EMBL" id="SFF37462.1"/>
    </source>
</evidence>
<sequence>MEMVVKLAKFYFSLSYVVVPSVFAGGYVYYVNSKSIEQDAAPATSAKAPTTLNSSDINEATRSSRSARALTAEEVELIYGTNSGTEPPTGGGCDASGCHTTAWVPPPAPPPPPLTGGGGSSGNGGSGGSSGGSGSSGDAGDSAISQEYKDAAEKCATYYGHLTPVYTTNFTDKVGWTAVDSAGAPIKHIVTDSIEDPTEPLPSGAVKWLMTDASTFFDDNPPHTDIYGTAYWAFGNVIKVLTHEWYHQQHDVPGESLAQRNQNELDARAAGQAAEDAFNKTPIPRPDCSK</sequence>
<keyword evidence="2" id="KW-1133">Transmembrane helix</keyword>
<name>A0A1I2I599_9GAMM</name>